<keyword evidence="6 13" id="KW-0274">FAD</keyword>
<keyword evidence="10 15" id="KW-0676">Redox-active center</keyword>
<comment type="similarity">
    <text evidence="2 15">Belongs to the class-I pyridine nucleotide-disulfide oxidoreductase family.</text>
</comment>
<dbReference type="GO" id="GO:0050660">
    <property type="term" value="F:flavin adenine dinucleotide binding"/>
    <property type="evidence" value="ECO:0007669"/>
    <property type="project" value="InterPro"/>
</dbReference>
<dbReference type="GO" id="GO:0006103">
    <property type="term" value="P:2-oxoglutarate metabolic process"/>
    <property type="evidence" value="ECO:0007669"/>
    <property type="project" value="TreeGrafter"/>
</dbReference>
<evidence type="ECO:0000256" key="3">
    <source>
        <dbReference type="ARBA" id="ARBA00012608"/>
    </source>
</evidence>
<dbReference type="SUPFAM" id="SSF51905">
    <property type="entry name" value="FAD/NAD(P)-binding domain"/>
    <property type="match status" value="1"/>
</dbReference>
<dbReference type="PROSITE" id="PS00076">
    <property type="entry name" value="PYRIDINE_REDOX_1"/>
    <property type="match status" value="1"/>
</dbReference>
<organism evidence="18 19">
    <name type="scientific">Candidatus Edwardsbacteria bacterium GWF2_54_11</name>
    <dbReference type="NCBI Taxonomy" id="1817851"/>
    <lineage>
        <taxon>Bacteria</taxon>
        <taxon>Candidatus Edwardsiibacteriota</taxon>
    </lineage>
</organism>
<evidence type="ECO:0000256" key="1">
    <source>
        <dbReference type="ARBA" id="ARBA00004496"/>
    </source>
</evidence>
<dbReference type="PIRSF" id="PIRSF000350">
    <property type="entry name" value="Mercury_reductase_MerA"/>
    <property type="match status" value="1"/>
</dbReference>
<feature type="binding site" evidence="13">
    <location>
        <begin position="178"/>
        <end position="185"/>
    </location>
    <ligand>
        <name>NAD(+)</name>
        <dbReference type="ChEBI" id="CHEBI:57540"/>
    </ligand>
</feature>
<comment type="caution">
    <text evidence="18">The sequence shown here is derived from an EMBL/GenBank/DDBJ whole genome shotgun (WGS) entry which is preliminary data.</text>
</comment>
<dbReference type="SUPFAM" id="SSF55424">
    <property type="entry name" value="FAD/NAD-linked reductases, dimerisation (C-terminal) domain"/>
    <property type="match status" value="1"/>
</dbReference>
<gene>
    <name evidence="18" type="ORF">A2024_11905</name>
</gene>
<dbReference type="Gene3D" id="3.30.390.30">
    <property type="match status" value="1"/>
</dbReference>
<dbReference type="InterPro" id="IPR004099">
    <property type="entry name" value="Pyr_nucl-diS_OxRdtase_dimer"/>
</dbReference>
<comment type="cofactor">
    <cofactor evidence="13 15">
        <name>FAD</name>
        <dbReference type="ChEBI" id="CHEBI:57692"/>
    </cofactor>
    <text evidence="13 15">Binds 1 FAD per subunit.</text>
</comment>
<evidence type="ECO:0000259" key="17">
    <source>
        <dbReference type="Pfam" id="PF07992"/>
    </source>
</evidence>
<dbReference type="GO" id="GO:0004148">
    <property type="term" value="F:dihydrolipoyl dehydrogenase (NADH) activity"/>
    <property type="evidence" value="ECO:0007669"/>
    <property type="project" value="UniProtKB-EC"/>
</dbReference>
<dbReference type="PRINTS" id="PR00411">
    <property type="entry name" value="PNDRDTASEI"/>
</dbReference>
<evidence type="ECO:0000313" key="18">
    <source>
        <dbReference type="EMBL" id="OGF12923.1"/>
    </source>
</evidence>
<dbReference type="PANTHER" id="PTHR22912:SF217">
    <property type="entry name" value="DIHYDROLIPOYL DEHYDROGENASE"/>
    <property type="match status" value="1"/>
</dbReference>
<keyword evidence="5 15" id="KW-0285">Flavoprotein</keyword>
<dbReference type="InterPro" id="IPR016156">
    <property type="entry name" value="FAD/NAD-linked_Rdtase_dimer_sf"/>
</dbReference>
<dbReference type="PANTHER" id="PTHR22912">
    <property type="entry name" value="DISULFIDE OXIDOREDUCTASE"/>
    <property type="match status" value="1"/>
</dbReference>
<evidence type="ECO:0000256" key="14">
    <source>
        <dbReference type="PIRSR" id="PIRSR000350-4"/>
    </source>
</evidence>
<feature type="binding site" evidence="13">
    <location>
        <position position="49"/>
    </location>
    <ligand>
        <name>FAD</name>
        <dbReference type="ChEBI" id="CHEBI:57692"/>
    </ligand>
</feature>
<feature type="binding site" evidence="13">
    <location>
        <position position="269"/>
    </location>
    <ligand>
        <name>NAD(+)</name>
        <dbReference type="ChEBI" id="CHEBI:57540"/>
    </ligand>
</feature>
<evidence type="ECO:0000256" key="10">
    <source>
        <dbReference type="ARBA" id="ARBA00023284"/>
    </source>
</evidence>
<keyword evidence="8 13" id="KW-0520">NAD</keyword>
<dbReference type="EC" id="1.8.1.4" evidence="3 15"/>
<protein>
    <recommendedName>
        <fullName evidence="3 15">Dihydrolipoyl dehydrogenase</fullName>
        <ecNumber evidence="3 15">1.8.1.4</ecNumber>
    </recommendedName>
</protein>
<dbReference type="AlphaFoldDB" id="A0A1F5RFP4"/>
<evidence type="ECO:0000256" key="9">
    <source>
        <dbReference type="ARBA" id="ARBA00023157"/>
    </source>
</evidence>
<feature type="domain" description="Pyridine nucleotide-disulphide oxidoreductase dimerisation" evidence="16">
    <location>
        <begin position="343"/>
        <end position="450"/>
    </location>
</feature>
<reference evidence="18 19" key="1">
    <citation type="journal article" date="2016" name="Nat. Commun.">
        <title>Thousands of microbial genomes shed light on interconnected biogeochemical processes in an aquifer system.</title>
        <authorList>
            <person name="Anantharaman K."/>
            <person name="Brown C.T."/>
            <person name="Hug L.A."/>
            <person name="Sharon I."/>
            <person name="Castelle C.J."/>
            <person name="Probst A.J."/>
            <person name="Thomas B.C."/>
            <person name="Singh A."/>
            <person name="Wilkins M.J."/>
            <person name="Karaoz U."/>
            <person name="Brodie E.L."/>
            <person name="Williams K.H."/>
            <person name="Hubbard S.S."/>
            <person name="Banfield J.F."/>
        </authorList>
    </citation>
    <scope>NUCLEOTIDE SEQUENCE [LARGE SCALE GENOMIC DNA]</scope>
</reference>
<evidence type="ECO:0000313" key="19">
    <source>
        <dbReference type="Proteomes" id="UP000177230"/>
    </source>
</evidence>
<dbReference type="Pfam" id="PF07992">
    <property type="entry name" value="Pyr_redox_2"/>
    <property type="match status" value="1"/>
</dbReference>
<keyword evidence="7 15" id="KW-0560">Oxidoreductase</keyword>
<evidence type="ECO:0000256" key="6">
    <source>
        <dbReference type="ARBA" id="ARBA00022827"/>
    </source>
</evidence>
<dbReference type="InterPro" id="IPR001100">
    <property type="entry name" value="Pyr_nuc-diS_OxRdtase"/>
</dbReference>
<keyword evidence="4" id="KW-0963">Cytoplasm</keyword>
<evidence type="ECO:0000256" key="4">
    <source>
        <dbReference type="ARBA" id="ARBA00022490"/>
    </source>
</evidence>
<comment type="subcellular location">
    <subcellularLocation>
        <location evidence="1">Cytoplasm</location>
    </subcellularLocation>
</comment>
<dbReference type="PRINTS" id="PR00368">
    <property type="entry name" value="FADPNR"/>
</dbReference>
<accession>A0A1F5RFP4</accession>
<keyword evidence="13" id="KW-0547">Nucleotide-binding</keyword>
<dbReference type="NCBIfam" id="TIGR01350">
    <property type="entry name" value="lipoamide_DH"/>
    <property type="match status" value="1"/>
</dbReference>
<feature type="binding site" evidence="13">
    <location>
        <begin position="141"/>
        <end position="143"/>
    </location>
    <ligand>
        <name>FAD</name>
        <dbReference type="ChEBI" id="CHEBI:57692"/>
    </ligand>
</feature>
<dbReference type="InterPro" id="IPR050151">
    <property type="entry name" value="Class-I_Pyr_Nuc-Dis_Oxidored"/>
</dbReference>
<dbReference type="Pfam" id="PF02852">
    <property type="entry name" value="Pyr_redox_dim"/>
    <property type="match status" value="1"/>
</dbReference>
<keyword evidence="9" id="KW-1015">Disulfide bond</keyword>
<dbReference type="FunFam" id="3.30.390.30:FF:000001">
    <property type="entry name" value="Dihydrolipoyl dehydrogenase"/>
    <property type="match status" value="1"/>
</dbReference>
<evidence type="ECO:0000256" key="8">
    <source>
        <dbReference type="ARBA" id="ARBA00023027"/>
    </source>
</evidence>
<dbReference type="EMBL" id="MFFM01000028">
    <property type="protein sequence ID" value="OGF12923.1"/>
    <property type="molecule type" value="Genomic_DNA"/>
</dbReference>
<proteinExistence type="inferred from homology"/>
<comment type="catalytic activity">
    <reaction evidence="11 15">
        <text>N(6)-[(R)-dihydrolipoyl]-L-lysyl-[protein] + NAD(+) = N(6)-[(R)-lipoyl]-L-lysyl-[protein] + NADH + H(+)</text>
        <dbReference type="Rhea" id="RHEA:15045"/>
        <dbReference type="Rhea" id="RHEA-COMP:10474"/>
        <dbReference type="Rhea" id="RHEA-COMP:10475"/>
        <dbReference type="ChEBI" id="CHEBI:15378"/>
        <dbReference type="ChEBI" id="CHEBI:57540"/>
        <dbReference type="ChEBI" id="CHEBI:57945"/>
        <dbReference type="ChEBI" id="CHEBI:83099"/>
        <dbReference type="ChEBI" id="CHEBI:83100"/>
        <dbReference type="EC" id="1.8.1.4"/>
    </reaction>
</comment>
<feature type="binding site" evidence="13">
    <location>
        <position position="201"/>
    </location>
    <ligand>
        <name>NAD(+)</name>
        <dbReference type="ChEBI" id="CHEBI:57540"/>
    </ligand>
</feature>
<name>A0A1F5RFP4_9BACT</name>
<dbReference type="InterPro" id="IPR012999">
    <property type="entry name" value="Pyr_OxRdtase_I_AS"/>
</dbReference>
<dbReference type="Gene3D" id="3.50.50.60">
    <property type="entry name" value="FAD/NAD(P)-binding domain"/>
    <property type="match status" value="2"/>
</dbReference>
<dbReference type="InterPro" id="IPR006258">
    <property type="entry name" value="Lipoamide_DH"/>
</dbReference>
<evidence type="ECO:0000256" key="15">
    <source>
        <dbReference type="RuleBase" id="RU003692"/>
    </source>
</evidence>
<evidence type="ECO:0000256" key="12">
    <source>
        <dbReference type="PIRSR" id="PIRSR000350-2"/>
    </source>
</evidence>
<evidence type="ECO:0000256" key="5">
    <source>
        <dbReference type="ARBA" id="ARBA00022630"/>
    </source>
</evidence>
<evidence type="ECO:0000256" key="2">
    <source>
        <dbReference type="ARBA" id="ARBA00007532"/>
    </source>
</evidence>
<sequence>MDQHIVIIGGGPAGYVGAIRAAQLGARVTLIEKDTLGGTCLNVGCIPTKALLASASVMQHTKAAGQFGIKTDNVGFNWADVQKRKDRVVKKATAGVGMLLRSRQVEVIKGQARVSGKGSIIVEIDGSQPREIKYDKLLIATGSQPVIPPISGIDLPGVLDSTGALALDAVPESLLIIGGGVIGCEMAEVYSTFGSKVTIVELMPQLIPGEDPEAVEVLYKTLVKKGVDIKLDSRVNRLIKNGDLLDVEVTGKDGIKIRVEAARVLVSVGRRASIQGLGLEESGIALEKGYIKVDGRMETNVPGVYAAGDCIGGWLLAHVASREAEIAVENMLGHQAVMEYHAVPRCVYTHPEIASAGLAAFQPSDKNILTGKFPFSASGKASCIGELEGFVKVLADRETHQLLGCVIAGPNATELISEASLAISSRLKLEDIIQAMHSHPTLHESLQEAALNALGRAIHLP</sequence>
<comment type="miscellaneous">
    <text evidence="15">The active site is a redox-active disulfide bond.</text>
</comment>
<dbReference type="InterPro" id="IPR036188">
    <property type="entry name" value="FAD/NAD-bd_sf"/>
</dbReference>
<feature type="domain" description="FAD/NAD(P)-binding" evidence="17">
    <location>
        <begin position="4"/>
        <end position="324"/>
    </location>
</feature>
<evidence type="ECO:0000256" key="13">
    <source>
        <dbReference type="PIRSR" id="PIRSR000350-3"/>
    </source>
</evidence>
<feature type="binding site" evidence="13">
    <location>
        <position position="309"/>
    </location>
    <ligand>
        <name>FAD</name>
        <dbReference type="ChEBI" id="CHEBI:57692"/>
    </ligand>
</feature>
<evidence type="ECO:0000259" key="16">
    <source>
        <dbReference type="Pfam" id="PF02852"/>
    </source>
</evidence>
<feature type="active site" description="Proton acceptor" evidence="12">
    <location>
        <position position="439"/>
    </location>
</feature>
<dbReference type="Proteomes" id="UP000177230">
    <property type="component" value="Unassembled WGS sequence"/>
</dbReference>
<dbReference type="InterPro" id="IPR023753">
    <property type="entry name" value="FAD/NAD-binding_dom"/>
</dbReference>
<evidence type="ECO:0000256" key="11">
    <source>
        <dbReference type="ARBA" id="ARBA00049187"/>
    </source>
</evidence>
<evidence type="ECO:0000256" key="7">
    <source>
        <dbReference type="ARBA" id="ARBA00023002"/>
    </source>
</evidence>
<dbReference type="GO" id="GO:0005737">
    <property type="term" value="C:cytoplasm"/>
    <property type="evidence" value="ECO:0007669"/>
    <property type="project" value="UniProtKB-SubCell"/>
</dbReference>
<feature type="disulfide bond" description="Redox-active" evidence="14">
    <location>
        <begin position="40"/>
        <end position="45"/>
    </location>
</feature>